<gene>
    <name evidence="1" type="ORF">NM688_g4182</name>
</gene>
<proteinExistence type="predicted"/>
<accession>A0ACC1T3Q6</accession>
<dbReference type="Proteomes" id="UP001148662">
    <property type="component" value="Unassembled WGS sequence"/>
</dbReference>
<keyword evidence="2" id="KW-1185">Reference proteome</keyword>
<organism evidence="1 2">
    <name type="scientific">Phlebia brevispora</name>
    <dbReference type="NCBI Taxonomy" id="194682"/>
    <lineage>
        <taxon>Eukaryota</taxon>
        <taxon>Fungi</taxon>
        <taxon>Dikarya</taxon>
        <taxon>Basidiomycota</taxon>
        <taxon>Agaricomycotina</taxon>
        <taxon>Agaricomycetes</taxon>
        <taxon>Polyporales</taxon>
        <taxon>Meruliaceae</taxon>
        <taxon>Phlebia</taxon>
    </lineage>
</organism>
<protein>
    <submittedName>
        <fullName evidence="1">Uncharacterized protein</fullName>
    </submittedName>
</protein>
<comment type="caution">
    <text evidence="1">The sequence shown here is derived from an EMBL/GenBank/DDBJ whole genome shotgun (WGS) entry which is preliminary data.</text>
</comment>
<reference evidence="1" key="1">
    <citation type="submission" date="2022-07" db="EMBL/GenBank/DDBJ databases">
        <title>Genome Sequence of Phlebia brevispora.</title>
        <authorList>
            <person name="Buettner E."/>
        </authorList>
    </citation>
    <scope>NUCLEOTIDE SEQUENCE</scope>
    <source>
        <strain evidence="1">MPL23</strain>
    </source>
</reference>
<evidence type="ECO:0000313" key="2">
    <source>
        <dbReference type="Proteomes" id="UP001148662"/>
    </source>
</evidence>
<name>A0ACC1T3Q6_9APHY</name>
<evidence type="ECO:0000313" key="1">
    <source>
        <dbReference type="EMBL" id="KAJ3552371.1"/>
    </source>
</evidence>
<sequence length="621" mass="68826">MDSPFSGVVYTDRNGSLTHLSLEEVSVDALVVDVSAKVTIRQVFSHPRRGASARAKYVFPLPARAAACAFEMRTGEGRRIIGVVKEKVQASAEHEEALKQGKTTALVEWATDDIFTISLGSIPGEQTITTVLTYVMDLLDDDSEKQIRFQIPMYVGQRYGDLPPGMVHALSPSQTRIRFNVQIQTKGQIRPQDVNSPSHPAISVARYQTHLGRPSRHRITVKYRSRQFLDKDFVLRVQAAGLELPRCFLERDDRGTVAMQLTLMPHFELPPVAAQEYIFLVDRSGSMGGSRIGTAKRTLILLLRTLPSEHTIFNIFSFGSTCDSLWESSRPYAQAALENATTYVDGMDANYAGTEIRAALQVTLRTRSRTLSTALFVLTDGESYDVDETLELVANEVARSPATAPLRVFTLGIGDTASNAMCEGIARAGNGVCLMTTTAEGIIGKCSKLVRAGRTFLLKNVTIDWGIQLDRDASPSVRFTAMDQVVRQAPSHIESIYAGVRLIVFAIIKSDKFVAPREISLHAQRDGGGDTLGFKIPVEQVKFSEDNVRNRLVHTLAARRLIMELDDPALRQSLPEKERVQSIVRLGEQYQLASRYTSFIAVDGVETEVIPPRASRRWVQR</sequence>
<dbReference type="EMBL" id="JANHOG010000668">
    <property type="protein sequence ID" value="KAJ3552371.1"/>
    <property type="molecule type" value="Genomic_DNA"/>
</dbReference>